<dbReference type="GO" id="GO:0055085">
    <property type="term" value="P:transmembrane transport"/>
    <property type="evidence" value="ECO:0007669"/>
    <property type="project" value="InterPro"/>
</dbReference>
<dbReference type="SUPFAM" id="SSF161098">
    <property type="entry name" value="MetI-like"/>
    <property type="match status" value="1"/>
</dbReference>
<gene>
    <name evidence="11" type="ordered locus">Arad_12406</name>
</gene>
<comment type="subcellular location">
    <subcellularLocation>
        <location evidence="1 9">Cell membrane</location>
        <topology evidence="1 9">Multi-pass membrane protein</topology>
    </subcellularLocation>
</comment>
<dbReference type="KEGG" id="ara:Arad_12406"/>
<dbReference type="InterPro" id="IPR050366">
    <property type="entry name" value="BP-dependent_transpt_permease"/>
</dbReference>
<evidence type="ECO:0000256" key="8">
    <source>
        <dbReference type="ARBA" id="ARBA00023136"/>
    </source>
</evidence>
<proteinExistence type="inferred from homology"/>
<dbReference type="PANTHER" id="PTHR43386:SF1">
    <property type="entry name" value="D,D-DIPEPTIDE TRANSPORT SYSTEM PERMEASE PROTEIN DDPC-RELATED"/>
    <property type="match status" value="1"/>
</dbReference>
<evidence type="ECO:0000256" key="6">
    <source>
        <dbReference type="ARBA" id="ARBA00022927"/>
    </source>
</evidence>
<evidence type="ECO:0000256" key="7">
    <source>
        <dbReference type="ARBA" id="ARBA00022989"/>
    </source>
</evidence>
<keyword evidence="4 9" id="KW-0812">Transmembrane</keyword>
<dbReference type="AlphaFoldDB" id="B9JQG2"/>
<dbReference type="GO" id="GO:0015833">
    <property type="term" value="P:peptide transport"/>
    <property type="evidence" value="ECO:0007669"/>
    <property type="project" value="UniProtKB-KW"/>
</dbReference>
<evidence type="ECO:0000256" key="4">
    <source>
        <dbReference type="ARBA" id="ARBA00022692"/>
    </source>
</evidence>
<feature type="transmembrane region" description="Helical" evidence="9">
    <location>
        <begin position="20"/>
        <end position="39"/>
    </location>
</feature>
<dbReference type="InterPro" id="IPR025966">
    <property type="entry name" value="OppC_N"/>
</dbReference>
<dbReference type="GO" id="GO:0015031">
    <property type="term" value="P:protein transport"/>
    <property type="evidence" value="ECO:0007669"/>
    <property type="project" value="UniProtKB-KW"/>
</dbReference>
<keyword evidence="6" id="KW-0653">Protein transport</keyword>
<name>B9JQG2_RHIR8</name>
<organism evidence="11 12">
    <name type="scientific">Rhizobium rhizogenes (strain K84 / ATCC BAA-868)</name>
    <name type="common">Agrobacterium radiobacter</name>
    <dbReference type="NCBI Taxonomy" id="311403"/>
    <lineage>
        <taxon>Bacteria</taxon>
        <taxon>Pseudomonadati</taxon>
        <taxon>Pseudomonadota</taxon>
        <taxon>Alphaproteobacteria</taxon>
        <taxon>Hyphomicrobiales</taxon>
        <taxon>Rhizobiaceae</taxon>
        <taxon>Rhizobium/Agrobacterium group</taxon>
        <taxon>Rhizobium</taxon>
    </lineage>
</organism>
<protein>
    <submittedName>
        <fullName evidence="11">ABC transporter permease protein</fullName>
    </submittedName>
</protein>
<dbReference type="Gene3D" id="1.10.3720.10">
    <property type="entry name" value="MetI-like"/>
    <property type="match status" value="1"/>
</dbReference>
<keyword evidence="2 9" id="KW-0813">Transport</keyword>
<dbReference type="PANTHER" id="PTHR43386">
    <property type="entry name" value="OLIGOPEPTIDE TRANSPORT SYSTEM PERMEASE PROTEIN APPC"/>
    <property type="match status" value="1"/>
</dbReference>
<keyword evidence="5" id="KW-0571">Peptide transport</keyword>
<feature type="transmembrane region" description="Helical" evidence="9">
    <location>
        <begin position="82"/>
        <end position="105"/>
    </location>
</feature>
<feature type="transmembrane region" description="Helical" evidence="9">
    <location>
        <begin position="186"/>
        <end position="212"/>
    </location>
</feature>
<keyword evidence="11" id="KW-0614">Plasmid</keyword>
<keyword evidence="3" id="KW-1003">Cell membrane</keyword>
<dbReference type="GO" id="GO:0005886">
    <property type="term" value="C:plasma membrane"/>
    <property type="evidence" value="ECO:0007669"/>
    <property type="project" value="UniProtKB-SubCell"/>
</dbReference>
<dbReference type="Pfam" id="PF12911">
    <property type="entry name" value="OppC_N"/>
    <property type="match status" value="1"/>
</dbReference>
<keyword evidence="7 9" id="KW-1133">Transmembrane helix</keyword>
<keyword evidence="8 9" id="KW-0472">Membrane</keyword>
<dbReference type="Pfam" id="PF00528">
    <property type="entry name" value="BPD_transp_1"/>
    <property type="match status" value="1"/>
</dbReference>
<evidence type="ECO:0000259" key="10">
    <source>
        <dbReference type="PROSITE" id="PS50928"/>
    </source>
</evidence>
<evidence type="ECO:0000256" key="1">
    <source>
        <dbReference type="ARBA" id="ARBA00004651"/>
    </source>
</evidence>
<comment type="similarity">
    <text evidence="9">Belongs to the binding-protein-dependent transport system permease family.</text>
</comment>
<dbReference type="Proteomes" id="UP000001600">
    <property type="component" value="Plasmid pAtK84c"/>
</dbReference>
<feature type="domain" description="ABC transmembrane type-1" evidence="10">
    <location>
        <begin position="78"/>
        <end position="268"/>
    </location>
</feature>
<evidence type="ECO:0000256" key="5">
    <source>
        <dbReference type="ARBA" id="ARBA00022856"/>
    </source>
</evidence>
<dbReference type="InterPro" id="IPR035906">
    <property type="entry name" value="MetI-like_sf"/>
</dbReference>
<reference evidence="11 12" key="1">
    <citation type="journal article" date="2009" name="J. Bacteriol.">
        <title>Genome sequences of three Agrobacterium biovars help elucidate the evolution of multichromosome genomes in bacteria.</title>
        <authorList>
            <person name="Slater S.C."/>
            <person name="Goldman B.S."/>
            <person name="Goodner B."/>
            <person name="Setubal J.C."/>
            <person name="Farrand S.K."/>
            <person name="Nester E.W."/>
            <person name="Burr T.J."/>
            <person name="Banta L."/>
            <person name="Dickerman A.W."/>
            <person name="Paulsen I."/>
            <person name="Otten L."/>
            <person name="Suen G."/>
            <person name="Welch R."/>
            <person name="Almeida N.F."/>
            <person name="Arnold F."/>
            <person name="Burton O.T."/>
            <person name="Du Z."/>
            <person name="Ewing A."/>
            <person name="Godsy E."/>
            <person name="Heisel S."/>
            <person name="Houmiel K.L."/>
            <person name="Jhaveri J."/>
            <person name="Lu J."/>
            <person name="Miller N.M."/>
            <person name="Norton S."/>
            <person name="Chen Q."/>
            <person name="Phoolcharoen W."/>
            <person name="Ohlin V."/>
            <person name="Ondrusek D."/>
            <person name="Pride N."/>
            <person name="Stricklin S.L."/>
            <person name="Sun J."/>
            <person name="Wheeler C."/>
            <person name="Wilson L."/>
            <person name="Zhu H."/>
            <person name="Wood D.W."/>
        </authorList>
    </citation>
    <scope>NUCLEOTIDE SEQUENCE [LARGE SCALE GENOMIC DNA]</scope>
    <source>
        <strain evidence="12">K84 / ATCC BAA-868</strain>
        <plasmid evidence="11 12">pAtK84c</plasmid>
    </source>
</reference>
<dbReference type="EMBL" id="CP000631">
    <property type="protein sequence ID" value="ACM31381.1"/>
    <property type="molecule type" value="Genomic_DNA"/>
</dbReference>
<feature type="transmembrane region" description="Helical" evidence="9">
    <location>
        <begin position="117"/>
        <end position="138"/>
    </location>
</feature>
<dbReference type="PROSITE" id="PS50928">
    <property type="entry name" value="ABC_TM1"/>
    <property type="match status" value="1"/>
</dbReference>
<dbReference type="InterPro" id="IPR000515">
    <property type="entry name" value="MetI-like"/>
</dbReference>
<accession>B9JQG2</accession>
<geneLocation type="plasmid" evidence="11 12">
    <name>pAtK84c</name>
</geneLocation>
<sequence length="281" mass="30371">MSVIEEQRRVMSSIGTTTQLAGLCVALLVFVAIFGPSIAPYNPLQSSVTDTLQPPSWQHWAGTDQIGRDVLSRLLVATRLDMLIAMSAVLLSFLIGSVVGAFVGYLGGWPDKLVGRVVDMLMAFPLFVLAMLLIAAVGTGVANIIYATAAINLPFYVRVARSEVNARRDAGWVEAARLSGNGRVRIILFFLMPNILPVMMVQISINLGWAILNAAALSFLGLGVQPPTPEWGIMVAEGAQYIPSGNWWLVAFPGAALMLAVLSFNLLGDAMRDFLDPRKRQ</sequence>
<feature type="transmembrane region" description="Helical" evidence="9">
    <location>
        <begin position="247"/>
        <end position="268"/>
    </location>
</feature>
<dbReference type="HOGENOM" id="CLU_028518_1_1_5"/>
<evidence type="ECO:0000256" key="2">
    <source>
        <dbReference type="ARBA" id="ARBA00022448"/>
    </source>
</evidence>
<evidence type="ECO:0000313" key="12">
    <source>
        <dbReference type="Proteomes" id="UP000001600"/>
    </source>
</evidence>
<dbReference type="CDD" id="cd06261">
    <property type="entry name" value="TM_PBP2"/>
    <property type="match status" value="1"/>
</dbReference>
<evidence type="ECO:0000313" key="11">
    <source>
        <dbReference type="EMBL" id="ACM31381.1"/>
    </source>
</evidence>
<evidence type="ECO:0000256" key="3">
    <source>
        <dbReference type="ARBA" id="ARBA00022475"/>
    </source>
</evidence>
<evidence type="ECO:0000256" key="9">
    <source>
        <dbReference type="RuleBase" id="RU363032"/>
    </source>
</evidence>
<feature type="transmembrane region" description="Helical" evidence="9">
    <location>
        <begin position="144"/>
        <end position="160"/>
    </location>
</feature>